<dbReference type="PANTHER" id="PTHR24198:SF165">
    <property type="entry name" value="ANKYRIN REPEAT-CONTAINING PROTEIN-RELATED"/>
    <property type="match status" value="1"/>
</dbReference>
<evidence type="ECO:0000313" key="5">
    <source>
        <dbReference type="Proteomes" id="UP000077069"/>
    </source>
</evidence>
<dbReference type="EMBL" id="KV441557">
    <property type="protein sequence ID" value="OAG01806.1"/>
    <property type="molecule type" value="Genomic_DNA"/>
</dbReference>
<dbReference type="STRING" id="1460663.A0A177C333"/>
<proteinExistence type="predicted"/>
<feature type="repeat" description="ANK" evidence="3">
    <location>
        <begin position="202"/>
        <end position="234"/>
    </location>
</feature>
<dbReference type="OrthoDB" id="539213at2759"/>
<sequence>MYFLERALKIGSDMPSLYNQQDCLGRTPLYIACQKKNTSVVQQLLRKGADASIATHFGLLPAHLAAATGSVGVCQTLRKHKHARIDTSSPAGKKARDYALDNFHFSAANILLDKYNPRKRDPPTNIDVALLQGILRGSTNDVDVALANGADANALFDPAISGGRQTETAMTIALFQSPERRFEIAAILLDYGEADVDAKIERGETALHIFVKRNDISAVKWLLERNADFMARDAKGRTALMLAVKKDLVILVNLLSRFTRHSPKLLHAIDGKGHTAMDYARWYGHNHIAPLLMRNLI</sequence>
<evidence type="ECO:0000256" key="1">
    <source>
        <dbReference type="ARBA" id="ARBA00022737"/>
    </source>
</evidence>
<dbReference type="InterPro" id="IPR002110">
    <property type="entry name" value="Ankyrin_rpt"/>
</dbReference>
<dbReference type="SMART" id="SM00248">
    <property type="entry name" value="ANK"/>
    <property type="match status" value="5"/>
</dbReference>
<keyword evidence="5" id="KW-1185">Reference proteome</keyword>
<gene>
    <name evidence="4" type="ORF">CC84DRAFT_1179832</name>
</gene>
<reference evidence="4 5" key="1">
    <citation type="submission" date="2016-05" db="EMBL/GenBank/DDBJ databases">
        <title>Comparative analysis of secretome profiles of manganese(II)-oxidizing ascomycete fungi.</title>
        <authorList>
            <consortium name="DOE Joint Genome Institute"/>
            <person name="Zeiner C.A."/>
            <person name="Purvine S.O."/>
            <person name="Zink E.M."/>
            <person name="Wu S."/>
            <person name="Pasa-Tolic L."/>
            <person name="Chaput D.L."/>
            <person name="Haridas S."/>
            <person name="Grigoriev I.V."/>
            <person name="Santelli C.M."/>
            <person name="Hansel C.M."/>
        </authorList>
    </citation>
    <scope>NUCLEOTIDE SEQUENCE [LARGE SCALE GENOMIC DNA]</scope>
    <source>
        <strain evidence="4 5">AP3s5-JAC2a</strain>
    </source>
</reference>
<dbReference type="InterPro" id="IPR036770">
    <property type="entry name" value="Ankyrin_rpt-contain_sf"/>
</dbReference>
<dbReference type="PROSITE" id="PS50088">
    <property type="entry name" value="ANK_REPEAT"/>
    <property type="match status" value="2"/>
</dbReference>
<dbReference type="RefSeq" id="XP_018032171.1">
    <property type="nucleotide sequence ID" value="XM_018180436.1"/>
</dbReference>
<feature type="repeat" description="ANK" evidence="3">
    <location>
        <begin position="24"/>
        <end position="56"/>
    </location>
</feature>
<evidence type="ECO:0000256" key="3">
    <source>
        <dbReference type="PROSITE-ProRule" id="PRU00023"/>
    </source>
</evidence>
<protein>
    <submittedName>
        <fullName evidence="4">Ankyrin</fullName>
    </submittedName>
</protein>
<dbReference type="InParanoid" id="A0A177C333"/>
<dbReference type="PROSITE" id="PS50297">
    <property type="entry name" value="ANK_REP_REGION"/>
    <property type="match status" value="2"/>
</dbReference>
<name>A0A177C333_9PLEO</name>
<dbReference type="Pfam" id="PF12796">
    <property type="entry name" value="Ank_2"/>
    <property type="match status" value="2"/>
</dbReference>
<evidence type="ECO:0000256" key="2">
    <source>
        <dbReference type="ARBA" id="ARBA00023043"/>
    </source>
</evidence>
<accession>A0A177C333</accession>
<dbReference type="SUPFAM" id="SSF48403">
    <property type="entry name" value="Ankyrin repeat"/>
    <property type="match status" value="1"/>
</dbReference>
<dbReference type="AlphaFoldDB" id="A0A177C333"/>
<dbReference type="PANTHER" id="PTHR24198">
    <property type="entry name" value="ANKYRIN REPEAT AND PROTEIN KINASE DOMAIN-CONTAINING PROTEIN"/>
    <property type="match status" value="1"/>
</dbReference>
<evidence type="ECO:0000313" key="4">
    <source>
        <dbReference type="EMBL" id="OAG01806.1"/>
    </source>
</evidence>
<organism evidence="4 5">
    <name type="scientific">Paraphaeosphaeria sporulosa</name>
    <dbReference type="NCBI Taxonomy" id="1460663"/>
    <lineage>
        <taxon>Eukaryota</taxon>
        <taxon>Fungi</taxon>
        <taxon>Dikarya</taxon>
        <taxon>Ascomycota</taxon>
        <taxon>Pezizomycotina</taxon>
        <taxon>Dothideomycetes</taxon>
        <taxon>Pleosporomycetidae</taxon>
        <taxon>Pleosporales</taxon>
        <taxon>Massarineae</taxon>
        <taxon>Didymosphaeriaceae</taxon>
        <taxon>Paraphaeosphaeria</taxon>
    </lineage>
</organism>
<keyword evidence="2 3" id="KW-0040">ANK repeat</keyword>
<keyword evidence="1" id="KW-0677">Repeat</keyword>
<dbReference type="GeneID" id="28763922"/>
<dbReference type="Proteomes" id="UP000077069">
    <property type="component" value="Unassembled WGS sequence"/>
</dbReference>
<dbReference type="Gene3D" id="1.25.40.20">
    <property type="entry name" value="Ankyrin repeat-containing domain"/>
    <property type="match status" value="2"/>
</dbReference>